<feature type="signal peptide" evidence="15">
    <location>
        <begin position="1"/>
        <end position="20"/>
    </location>
</feature>
<evidence type="ECO:0000256" key="10">
    <source>
        <dbReference type="ARBA" id="ARBA00023157"/>
    </source>
</evidence>
<dbReference type="SUPFAM" id="SSF103575">
    <property type="entry name" value="Plexin repeat"/>
    <property type="match status" value="1"/>
</dbReference>
<dbReference type="PROSITE" id="PS00243">
    <property type="entry name" value="I_EGF_1"/>
    <property type="match status" value="2"/>
</dbReference>
<keyword evidence="4 12" id="KW-0812">Transmembrane</keyword>
<comment type="similarity">
    <text evidence="2 12">Belongs to the integrin beta chain family.</text>
</comment>
<dbReference type="Gene3D" id="2.10.25.10">
    <property type="entry name" value="Laminin"/>
    <property type="match status" value="1"/>
</dbReference>
<evidence type="ECO:0000256" key="15">
    <source>
        <dbReference type="SAM" id="SignalP"/>
    </source>
</evidence>
<keyword evidence="12" id="KW-0130">Cell adhesion</keyword>
<dbReference type="Proteomes" id="UP001158576">
    <property type="component" value="Chromosome 1"/>
</dbReference>
<dbReference type="PRINTS" id="PR01186">
    <property type="entry name" value="INTEGRINB"/>
</dbReference>
<keyword evidence="5 15" id="KW-0732">Signal</keyword>
<feature type="compositionally biased region" description="Basic residues" evidence="13">
    <location>
        <begin position="279"/>
        <end position="297"/>
    </location>
</feature>
<sequence>MGNLLKFIAFFLAFIGQVANITVEAGKKYKKAKKAAPEPEPELEQEYENENEMEKEGPQNDLMLFALMVGGVWLALIGIRRVSRAFCGSVNIETFGIFLAVAMSYYCYSGNPELFSTMNGNFTKLLASKSAPDFGAAAMEVFRNLAQILLVVFKDGFTCISGLFNSAQNSFNPVKNACVTEYGKMRHLLILLFAAVCETKKRKQEEEFFQCRAKENCGECIQASPKCAWCEDLSIPTTDRCFDASFISNYLNCSSLINPQSRIESSRNRRSADSESDKHGKHKKHKKKSPKKKKNKGKSNAAKAGSLAGKAAAGATGAAGATVLRKPIVSDRDSAQNPFSPSAMNLQIRPFDEFEFEWTFEMPEYQPLDLYFLFDLSYSMEPDVKNLIAYSEKLFEKFENIYPEGKRDYFHVGFGSFVDKRLMPASSENDVILENPCALDPLDSPSGGKCATNFVFENNLPLAQRDGAEFSKDIKRNVKVSSNIDFEEAGLDALIQAAVCDQVGWRNTAQKMIVYISDAGFHTAGEGILSGLLDRYEEKCQLESNVVRDGDKYDYPSVGQAAKILNDRNIMLALTISVDEEDDSDISHVESSYNDLASLIGNSLVEKMSSRQNVDELADQIYKAYKELSERAYVDLSELPTPGYPFNWRITKTEHFDKNGRPVRRDDECTTECEHVLPGHSVRYTTLVEHVPGLATGYAVNAPEIRIGVVEERLQVDMSLIEHCNCENNDVNSDQCESKDLECGICNCGEGYTDDECRVDGDKPPCQNVGHCVCGVCHCPDKFTGDYCQCNLQSFCNAGDCVHGECRETADSTIESCKMECVCEDGWLKDSVGACRCPPNPESCLSVDGQSCGGEFQGSCDCNTCRCNKIADSNNNVLGKWMDDKKCIPFKDECQDYLKKYITCRLDFCESKSDAEGCWEESANECHLEKNPSYKNINFEGNTVQNYGKIDIQNIQPQTYEKAPGCTIPITKIAEWGSEITCSANFGIDIREDNTLSLKVHLFSNDKKSFEENLTKCSMDPKKWMTIAGCSTAALLILLIAIIAILAKWYLNYQSKKEWIQHESNVEKSMHNMTQNALYTNPTSTHNATGDQNSLETDNLLDKTTGSHVLPETGANNNNETQLDETVQAGAAGEYWGRNRQK</sequence>
<evidence type="ECO:0000256" key="7">
    <source>
        <dbReference type="ARBA" id="ARBA00022989"/>
    </source>
</evidence>
<feature type="compositionally biased region" description="Acidic residues" evidence="13">
    <location>
        <begin position="39"/>
        <end position="51"/>
    </location>
</feature>
<evidence type="ECO:0000256" key="4">
    <source>
        <dbReference type="ARBA" id="ARBA00022692"/>
    </source>
</evidence>
<feature type="compositionally biased region" description="Basic and acidic residues" evidence="13">
    <location>
        <begin position="264"/>
        <end position="278"/>
    </location>
</feature>
<reference evidence="17 18" key="1">
    <citation type="submission" date="2021-04" db="EMBL/GenBank/DDBJ databases">
        <authorList>
            <person name="Bliznina A."/>
        </authorList>
    </citation>
    <scope>NUCLEOTIDE SEQUENCE [LARGE SCALE GENOMIC DNA]</scope>
</reference>
<evidence type="ECO:0000256" key="13">
    <source>
        <dbReference type="SAM" id="MobiDB-lite"/>
    </source>
</evidence>
<evidence type="ECO:0000313" key="17">
    <source>
        <dbReference type="EMBL" id="CAG5102632.1"/>
    </source>
</evidence>
<gene>
    <name evidence="17" type="ORF">OKIOD_LOCUS9157</name>
</gene>
<dbReference type="InterPro" id="IPR002369">
    <property type="entry name" value="Integrin_bsu_VWA"/>
</dbReference>
<feature type="domain" description="Integrin beta subunit VWA" evidence="16">
    <location>
        <begin position="216"/>
        <end position="726"/>
    </location>
</feature>
<dbReference type="InterPro" id="IPR033760">
    <property type="entry name" value="Integrin_beta_N"/>
</dbReference>
<comment type="subcellular location">
    <subcellularLocation>
        <location evidence="12">Cell membrane</location>
        <topology evidence="12">Single-pass type I membrane protein</topology>
    </subcellularLocation>
    <subcellularLocation>
        <location evidence="1">Membrane</location>
        <topology evidence="1">Single-pass type I membrane protein</topology>
    </subcellularLocation>
</comment>
<evidence type="ECO:0000313" key="18">
    <source>
        <dbReference type="Proteomes" id="UP001158576"/>
    </source>
</evidence>
<dbReference type="Gene3D" id="3.40.50.410">
    <property type="entry name" value="von Willebrand factor, type A domain"/>
    <property type="match status" value="1"/>
</dbReference>
<dbReference type="SUPFAM" id="SSF53300">
    <property type="entry name" value="vWA-like"/>
    <property type="match status" value="1"/>
</dbReference>
<dbReference type="SMART" id="SM00187">
    <property type="entry name" value="INB"/>
    <property type="match status" value="1"/>
</dbReference>
<dbReference type="InterPro" id="IPR036465">
    <property type="entry name" value="vWFA_dom_sf"/>
</dbReference>
<keyword evidence="7 14" id="KW-1133">Transmembrane helix</keyword>
<dbReference type="Gene3D" id="1.20.5.100">
    <property type="entry name" value="Cytochrome c1, transmembrane anchor, C-terminal"/>
    <property type="match status" value="1"/>
</dbReference>
<accession>A0ABN7SLD1</accession>
<evidence type="ECO:0000256" key="8">
    <source>
        <dbReference type="ARBA" id="ARBA00023037"/>
    </source>
</evidence>
<organism evidence="17 18">
    <name type="scientific">Oikopleura dioica</name>
    <name type="common">Tunicate</name>
    <dbReference type="NCBI Taxonomy" id="34765"/>
    <lineage>
        <taxon>Eukaryota</taxon>
        <taxon>Metazoa</taxon>
        <taxon>Chordata</taxon>
        <taxon>Tunicata</taxon>
        <taxon>Appendicularia</taxon>
        <taxon>Copelata</taxon>
        <taxon>Oikopleuridae</taxon>
        <taxon>Oikopleura</taxon>
    </lineage>
</organism>
<evidence type="ECO:0000256" key="12">
    <source>
        <dbReference type="RuleBase" id="RU000633"/>
    </source>
</evidence>
<dbReference type="Gene3D" id="2.60.40.1510">
    <property type="entry name" value="ntegrin, alpha v. Chain A, domain 3"/>
    <property type="match status" value="1"/>
</dbReference>
<evidence type="ECO:0000256" key="2">
    <source>
        <dbReference type="ARBA" id="ARBA00007449"/>
    </source>
</evidence>
<keyword evidence="3" id="KW-0245">EGF-like domain</keyword>
<evidence type="ECO:0000256" key="1">
    <source>
        <dbReference type="ARBA" id="ARBA00004479"/>
    </source>
</evidence>
<feature type="transmembrane region" description="Helical" evidence="14">
    <location>
        <begin position="86"/>
        <end position="106"/>
    </location>
</feature>
<keyword evidence="9 14" id="KW-0472">Membrane</keyword>
<dbReference type="PANTHER" id="PTHR10082">
    <property type="entry name" value="INTEGRIN BETA SUBUNIT"/>
    <property type="match status" value="1"/>
</dbReference>
<feature type="transmembrane region" description="Helical" evidence="14">
    <location>
        <begin position="62"/>
        <end position="79"/>
    </location>
</feature>
<keyword evidence="8 12" id="KW-0401">Integrin</keyword>
<feature type="transmembrane region" description="Helical" evidence="14">
    <location>
        <begin position="1024"/>
        <end position="1047"/>
    </location>
</feature>
<evidence type="ECO:0000256" key="11">
    <source>
        <dbReference type="ARBA" id="ARBA00023180"/>
    </source>
</evidence>
<dbReference type="InterPro" id="IPR057243">
    <property type="entry name" value="Integrin_I-EGF_CS"/>
</dbReference>
<feature type="chain" id="PRO_5045594224" description="Integrin beta" evidence="15">
    <location>
        <begin position="21"/>
        <end position="1142"/>
    </location>
</feature>
<feature type="region of interest" description="Disordered" evidence="13">
    <location>
        <begin position="34"/>
        <end position="53"/>
    </location>
</feature>
<dbReference type="InterPro" id="IPR015812">
    <property type="entry name" value="Integrin_bsu"/>
</dbReference>
<dbReference type="PANTHER" id="PTHR10082:SF60">
    <property type="entry name" value="INTEGRIN BETA-PS"/>
    <property type="match status" value="1"/>
</dbReference>
<keyword evidence="18" id="KW-1185">Reference proteome</keyword>
<keyword evidence="6" id="KW-0677">Repeat</keyword>
<feature type="region of interest" description="Disordered" evidence="13">
    <location>
        <begin position="262"/>
        <end position="306"/>
    </location>
</feature>
<dbReference type="EMBL" id="OU015566">
    <property type="protein sequence ID" value="CAG5102632.1"/>
    <property type="molecule type" value="Genomic_DNA"/>
</dbReference>
<feature type="region of interest" description="Disordered" evidence="13">
    <location>
        <begin position="1078"/>
        <end position="1099"/>
    </location>
</feature>
<evidence type="ECO:0000256" key="9">
    <source>
        <dbReference type="ARBA" id="ARBA00023136"/>
    </source>
</evidence>
<evidence type="ECO:0000256" key="3">
    <source>
        <dbReference type="ARBA" id="ARBA00022536"/>
    </source>
</evidence>
<proteinExistence type="inferred from homology"/>
<evidence type="ECO:0000259" key="16">
    <source>
        <dbReference type="SMART" id="SM00187"/>
    </source>
</evidence>
<evidence type="ECO:0000256" key="14">
    <source>
        <dbReference type="SAM" id="Phobius"/>
    </source>
</evidence>
<keyword evidence="10" id="KW-1015">Disulfide bond</keyword>
<keyword evidence="11" id="KW-0325">Glycoprotein</keyword>
<evidence type="ECO:0000256" key="5">
    <source>
        <dbReference type="ARBA" id="ARBA00022729"/>
    </source>
</evidence>
<name>A0ABN7SLD1_OIKDI</name>
<dbReference type="Pfam" id="PF00362">
    <property type="entry name" value="Integrin_beta"/>
    <property type="match status" value="1"/>
</dbReference>
<protein>
    <recommendedName>
        <fullName evidence="12">Integrin beta</fullName>
    </recommendedName>
</protein>
<evidence type="ECO:0000256" key="6">
    <source>
        <dbReference type="ARBA" id="ARBA00022737"/>
    </source>
</evidence>
<dbReference type="Pfam" id="PF17205">
    <property type="entry name" value="PSI_integrin"/>
    <property type="match status" value="1"/>
</dbReference>